<dbReference type="EMBL" id="CM017875">
    <property type="protein sequence ID" value="KAG1337947.1"/>
    <property type="molecule type" value="Genomic_DNA"/>
</dbReference>
<evidence type="ECO:0000256" key="6">
    <source>
        <dbReference type="ARBA" id="ARBA00034056"/>
    </source>
</evidence>
<feature type="domain" description="Chalcone isomerase" evidence="8">
    <location>
        <begin position="16"/>
        <end position="219"/>
    </location>
</feature>
<evidence type="ECO:0000256" key="3">
    <source>
        <dbReference type="ARBA" id="ARBA00023235"/>
    </source>
</evidence>
<evidence type="ECO:0000259" key="8">
    <source>
        <dbReference type="Pfam" id="PF02431"/>
    </source>
</evidence>
<dbReference type="UniPathway" id="UPA00154"/>
<proteinExistence type="inferred from homology"/>
<comment type="catalytic activity">
    <reaction evidence="6">
        <text>a chalcone = a flavanone.</text>
        <dbReference type="EC" id="5.5.1.6"/>
    </reaction>
</comment>
<keyword evidence="10" id="KW-1185">Reference proteome</keyword>
<comment type="similarity">
    <text evidence="2 7">Belongs to the chalcone isomerase family.</text>
</comment>
<evidence type="ECO:0000313" key="9">
    <source>
        <dbReference type="EMBL" id="KAG1337947.1"/>
    </source>
</evidence>
<sequence>SCANICGTAALPKIEVEGIVFPSVAKPPGSSKTLFLGGAGSRGLEVGGRFINFRAIGIYLEDDAIQSLSGKWRGKTGDELAGSPDFFRDIFAGLFEKFTRVVMIQPLAGQQYSEKVAENCIAIWKAAAGNYTKAEAVAIEKFEEAFKDETFPHGSSILFTHSLSGSLTIAFSKEKSFPGAGRAVIENKAPCETVLETIIREHGVSPEARRSLALRLSELLKGS</sequence>
<dbReference type="SUPFAM" id="SSF54626">
    <property type="entry name" value="Chalcone isomerase"/>
    <property type="match status" value="1"/>
</dbReference>
<dbReference type="PANTHER" id="PTHR28039">
    <property type="entry name" value="CHALCONE--FLAVONONE ISOMERASE 1-RELATED"/>
    <property type="match status" value="1"/>
</dbReference>
<comment type="function">
    <text evidence="5">Catalyzes the intramolecular cyclization of bicyclic chalcones into tricyclic (S)-flavanones. Responsible for the isomerization of 4,2',4',6'-tetrahydroxychalcone (also termed chalcone) into naringenin.</text>
</comment>
<dbReference type="InterPro" id="IPR016088">
    <property type="entry name" value="Chalcone_isomerase_3-sand"/>
</dbReference>
<protein>
    <recommendedName>
        <fullName evidence="7">Chalcone-flavonone isomerase family protein</fullName>
    </recommendedName>
</protein>
<evidence type="ECO:0000256" key="5">
    <source>
        <dbReference type="ARBA" id="ARBA00025429"/>
    </source>
</evidence>
<keyword evidence="4" id="KW-0284">Flavonoid biosynthesis</keyword>
<dbReference type="GO" id="GO:0009813">
    <property type="term" value="P:flavonoid biosynthetic process"/>
    <property type="evidence" value="ECO:0007669"/>
    <property type="project" value="UniProtKB-UniPathway"/>
</dbReference>
<comment type="pathway">
    <text evidence="1">Secondary metabolite biosynthesis; flavonoid biosynthesis.</text>
</comment>
<dbReference type="InterPro" id="IPR016087">
    <property type="entry name" value="Chalcone_isomerase"/>
</dbReference>
<dbReference type="Gene3D" id="1.10.890.20">
    <property type="match status" value="1"/>
</dbReference>
<keyword evidence="3 9" id="KW-0413">Isomerase</keyword>
<evidence type="ECO:0000256" key="4">
    <source>
        <dbReference type="ARBA" id="ARBA00023241"/>
    </source>
</evidence>
<reference evidence="9" key="2">
    <citation type="submission" date="2019-07" db="EMBL/GenBank/DDBJ databases">
        <authorList>
            <person name="Yang Y."/>
            <person name="Bocs S."/>
            <person name="Baudouin L."/>
        </authorList>
    </citation>
    <scope>NUCLEOTIDE SEQUENCE</scope>
    <source>
        <tissue evidence="9">Spear leaf of Hainan Tall coconut</tissue>
    </source>
</reference>
<gene>
    <name evidence="9" type="ORF">COCNU_04G002530</name>
</gene>
<evidence type="ECO:0000256" key="7">
    <source>
        <dbReference type="RuleBase" id="RU361158"/>
    </source>
</evidence>
<accession>A0A8K0I597</accession>
<organism evidence="9 10">
    <name type="scientific">Cocos nucifera</name>
    <name type="common">Coconut palm</name>
    <dbReference type="NCBI Taxonomy" id="13894"/>
    <lineage>
        <taxon>Eukaryota</taxon>
        <taxon>Viridiplantae</taxon>
        <taxon>Streptophyta</taxon>
        <taxon>Embryophyta</taxon>
        <taxon>Tracheophyta</taxon>
        <taxon>Spermatophyta</taxon>
        <taxon>Magnoliopsida</taxon>
        <taxon>Liliopsida</taxon>
        <taxon>Arecaceae</taxon>
        <taxon>Arecoideae</taxon>
        <taxon>Cocoseae</taxon>
        <taxon>Attaleinae</taxon>
        <taxon>Cocos</taxon>
    </lineage>
</organism>
<evidence type="ECO:0000256" key="2">
    <source>
        <dbReference type="ARBA" id="ARBA00007166"/>
    </source>
</evidence>
<dbReference type="InterPro" id="IPR044164">
    <property type="entry name" value="CFI"/>
</dbReference>
<dbReference type="Pfam" id="PF02431">
    <property type="entry name" value="Chalcone"/>
    <property type="match status" value="1"/>
</dbReference>
<dbReference type="Proteomes" id="UP000797356">
    <property type="component" value="Chromosome 4"/>
</dbReference>
<dbReference type="InterPro" id="IPR016089">
    <property type="entry name" value="Chalcone_isomerase_bundle_sf"/>
</dbReference>
<dbReference type="GO" id="GO:0045430">
    <property type="term" value="F:chalcone isomerase activity"/>
    <property type="evidence" value="ECO:0007669"/>
    <property type="project" value="UniProtKB-EC"/>
</dbReference>
<evidence type="ECO:0000313" key="10">
    <source>
        <dbReference type="Proteomes" id="UP000797356"/>
    </source>
</evidence>
<name>A0A8K0I597_COCNU</name>
<dbReference type="AlphaFoldDB" id="A0A8K0I597"/>
<dbReference type="OrthoDB" id="1903537at2759"/>
<evidence type="ECO:0000256" key="1">
    <source>
        <dbReference type="ARBA" id="ARBA00004966"/>
    </source>
</evidence>
<dbReference type="InterPro" id="IPR036298">
    <property type="entry name" value="Chalcone_isomerase_sf"/>
</dbReference>
<dbReference type="PANTHER" id="PTHR28039:SF8">
    <property type="entry name" value="CHALCONE--FLAVANONE ISOMERASE 1-RELATED"/>
    <property type="match status" value="1"/>
</dbReference>
<feature type="non-terminal residue" evidence="9">
    <location>
        <position position="1"/>
    </location>
</feature>
<reference evidence="9" key="1">
    <citation type="journal article" date="2017" name="Gigascience">
        <title>The genome draft of coconut (Cocos nucifera).</title>
        <authorList>
            <person name="Xiao Y."/>
            <person name="Xu P."/>
            <person name="Fan H."/>
            <person name="Baudouin L."/>
            <person name="Xia W."/>
            <person name="Bocs S."/>
            <person name="Xu J."/>
            <person name="Li Q."/>
            <person name="Guo A."/>
            <person name="Zhou L."/>
            <person name="Li J."/>
            <person name="Wu Y."/>
            <person name="Ma Z."/>
            <person name="Armero A."/>
            <person name="Issali A.E."/>
            <person name="Liu N."/>
            <person name="Peng M."/>
            <person name="Yang Y."/>
        </authorList>
    </citation>
    <scope>NUCLEOTIDE SEQUENCE</scope>
    <source>
        <tissue evidence="9">Spear leaf of Hainan Tall coconut</tissue>
    </source>
</reference>
<dbReference type="Gene3D" id="3.50.70.10">
    <property type="match status" value="1"/>
</dbReference>
<comment type="caution">
    <text evidence="9">The sequence shown here is derived from an EMBL/GenBank/DDBJ whole genome shotgun (WGS) entry which is preliminary data.</text>
</comment>